<evidence type="ECO:0000313" key="2">
    <source>
        <dbReference type="EMBL" id="CTQ74382.1"/>
    </source>
</evidence>
<organism evidence="2 3">
    <name type="scientific">Roseibium album</name>
    <dbReference type="NCBI Taxonomy" id="311410"/>
    <lineage>
        <taxon>Bacteria</taxon>
        <taxon>Pseudomonadati</taxon>
        <taxon>Pseudomonadota</taxon>
        <taxon>Alphaproteobacteria</taxon>
        <taxon>Hyphomicrobiales</taxon>
        <taxon>Stappiaceae</taxon>
        <taxon>Roseibium</taxon>
    </lineage>
</organism>
<protein>
    <submittedName>
        <fullName evidence="2">Uncharacterized protein</fullName>
    </submittedName>
</protein>
<accession>A0A0M6ZDQ5</accession>
<keyword evidence="1" id="KW-0472">Membrane</keyword>
<dbReference type="OrthoDB" id="5736800at2"/>
<name>A0A0M6ZDQ5_9HYPH</name>
<keyword evidence="1" id="KW-1133">Transmembrane helix</keyword>
<proteinExistence type="predicted"/>
<dbReference type="GeneID" id="97671346"/>
<sequence>MDMFDWGGWAVAIGSGLIGAALVWGLSASARPTAVRKGHVCYLTYGWPVKCLAISLVPFAILFVYAMAHAPARQIAMAFVVTVAFLAITIFVNYQIFFVKFGYDRNKIYFSSPFLRNASVPWDHLEFVGHSHLVQADYMEVSGIGRIWCSSFLNGYDELGLFLERKADALLTPGS</sequence>
<feature type="transmembrane region" description="Helical" evidence="1">
    <location>
        <begin position="74"/>
        <end position="97"/>
    </location>
</feature>
<evidence type="ECO:0000313" key="3">
    <source>
        <dbReference type="Proteomes" id="UP000049983"/>
    </source>
</evidence>
<dbReference type="Proteomes" id="UP000049983">
    <property type="component" value="Unassembled WGS sequence"/>
</dbReference>
<feature type="transmembrane region" description="Helical" evidence="1">
    <location>
        <begin position="6"/>
        <end position="26"/>
    </location>
</feature>
<reference evidence="3" key="1">
    <citation type="submission" date="2015-07" db="EMBL/GenBank/DDBJ databases">
        <authorList>
            <person name="Rodrigo-Torres Lidia"/>
            <person name="Arahal R.David."/>
        </authorList>
    </citation>
    <scope>NUCLEOTIDE SEQUENCE [LARGE SCALE GENOMIC DNA]</scope>
    <source>
        <strain evidence="3">CECT 5096</strain>
    </source>
</reference>
<keyword evidence="1" id="KW-0812">Transmembrane</keyword>
<feature type="transmembrane region" description="Helical" evidence="1">
    <location>
        <begin position="47"/>
        <end position="68"/>
    </location>
</feature>
<dbReference type="EMBL" id="CXWC01000011">
    <property type="protein sequence ID" value="CTQ74382.1"/>
    <property type="molecule type" value="Genomic_DNA"/>
</dbReference>
<gene>
    <name evidence="2" type="ORF">LA5096_04026</name>
</gene>
<evidence type="ECO:0000256" key="1">
    <source>
        <dbReference type="SAM" id="Phobius"/>
    </source>
</evidence>
<dbReference type="RefSeq" id="WP_029066255.1">
    <property type="nucleotide sequence ID" value="NZ_CXWA01000005.1"/>
</dbReference>
<dbReference type="AlphaFoldDB" id="A0A0M6ZDQ5"/>
<keyword evidence="3" id="KW-1185">Reference proteome</keyword>